<evidence type="ECO:0000313" key="2">
    <source>
        <dbReference type="EMBL" id="RIA78959.1"/>
    </source>
</evidence>
<evidence type="ECO:0000313" key="3">
    <source>
        <dbReference type="Proteomes" id="UP000265703"/>
    </source>
</evidence>
<comment type="caution">
    <text evidence="2">The sequence shown here is derived from an EMBL/GenBank/DDBJ whole genome shotgun (WGS) entry which is preliminary data.</text>
</comment>
<organism evidence="2 3">
    <name type="scientific">Glomus cerebriforme</name>
    <dbReference type="NCBI Taxonomy" id="658196"/>
    <lineage>
        <taxon>Eukaryota</taxon>
        <taxon>Fungi</taxon>
        <taxon>Fungi incertae sedis</taxon>
        <taxon>Mucoromycota</taxon>
        <taxon>Glomeromycotina</taxon>
        <taxon>Glomeromycetes</taxon>
        <taxon>Glomerales</taxon>
        <taxon>Glomeraceae</taxon>
        <taxon>Glomus</taxon>
    </lineage>
</organism>
<dbReference type="EMBL" id="QKYT01001760">
    <property type="protein sequence ID" value="RIA78959.1"/>
    <property type="molecule type" value="Genomic_DNA"/>
</dbReference>
<evidence type="ECO:0000256" key="1">
    <source>
        <dbReference type="SAM" id="Coils"/>
    </source>
</evidence>
<keyword evidence="3" id="KW-1185">Reference proteome</keyword>
<protein>
    <submittedName>
        <fullName evidence="2">Uncharacterized protein</fullName>
    </submittedName>
</protein>
<keyword evidence="1" id="KW-0175">Coiled coil</keyword>
<dbReference type="AlphaFoldDB" id="A0A397S2J8"/>
<proteinExistence type="predicted"/>
<dbReference type="Proteomes" id="UP000265703">
    <property type="component" value="Unassembled WGS sequence"/>
</dbReference>
<reference evidence="2 3" key="1">
    <citation type="submission" date="2018-06" db="EMBL/GenBank/DDBJ databases">
        <title>Comparative genomics reveals the genomic features of Rhizophagus irregularis, R. cerebriforme, R. diaphanum and Gigaspora rosea, and their symbiotic lifestyle signature.</title>
        <authorList>
            <person name="Morin E."/>
            <person name="San Clemente H."/>
            <person name="Chen E.C.H."/>
            <person name="De La Providencia I."/>
            <person name="Hainaut M."/>
            <person name="Kuo A."/>
            <person name="Kohler A."/>
            <person name="Murat C."/>
            <person name="Tang N."/>
            <person name="Roy S."/>
            <person name="Loubradou J."/>
            <person name="Henrissat B."/>
            <person name="Grigoriev I.V."/>
            <person name="Corradi N."/>
            <person name="Roux C."/>
            <person name="Martin F.M."/>
        </authorList>
    </citation>
    <scope>NUCLEOTIDE SEQUENCE [LARGE SCALE GENOMIC DNA]</scope>
    <source>
        <strain evidence="2 3">DAOM 227022</strain>
    </source>
</reference>
<feature type="coiled-coil region" evidence="1">
    <location>
        <begin position="19"/>
        <end position="81"/>
    </location>
</feature>
<sequence>MKLLKFYNRRLTIWFPIKLQHQNYQLEGNENRIIQLQNQLEKADERLEVELVEKDNLAERLAKLEAQEKKTQKDLNDLLINFGGKNSKDTRPEWFTPEVEKALEKGAISTEQAKEILNKMLDEEHAK</sequence>
<accession>A0A397S2J8</accession>
<gene>
    <name evidence="2" type="ORF">C1645_841954</name>
</gene>
<name>A0A397S2J8_9GLOM</name>